<dbReference type="InterPro" id="IPR007694">
    <property type="entry name" value="DNA_helicase_DnaB-like_C"/>
</dbReference>
<feature type="region of interest" description="Disordered" evidence="1">
    <location>
        <begin position="188"/>
        <end position="209"/>
    </location>
</feature>
<evidence type="ECO:0000259" key="2">
    <source>
        <dbReference type="PROSITE" id="PS51199"/>
    </source>
</evidence>
<reference evidence="3" key="1">
    <citation type="submission" date="2023-07" db="EMBL/GenBank/DDBJ databases">
        <title>Comparative genomics of clinical Stenotrophomonas maltophilia isolates reveals regions of diversity which correlate with colonization and persistence in vivo.</title>
        <authorList>
            <person name="Mcdaniel M.S."/>
            <person name="Swords W.E."/>
            <person name="Sumpter N.A."/>
            <person name="Lindgren N.R."/>
            <person name="Billiot C.E."/>
        </authorList>
    </citation>
    <scope>NUCLEOTIDE SEQUENCE</scope>
    <source>
        <strain evidence="3">Ism4</strain>
    </source>
</reference>
<dbReference type="Pfam" id="PF03796">
    <property type="entry name" value="DnaB_C"/>
    <property type="match status" value="1"/>
</dbReference>
<dbReference type="Proteomes" id="UP001251948">
    <property type="component" value="Unassembled WGS sequence"/>
</dbReference>
<name>A0AAJ2JBB6_STEMA</name>
<dbReference type="AlphaFoldDB" id="A0AAJ2JBB6"/>
<dbReference type="GO" id="GO:0006260">
    <property type="term" value="P:DNA replication"/>
    <property type="evidence" value="ECO:0007669"/>
    <property type="project" value="InterPro"/>
</dbReference>
<organism evidence="3 4">
    <name type="scientific">Stenotrophomonas maltophilia</name>
    <name type="common">Pseudomonas maltophilia</name>
    <name type="synonym">Xanthomonas maltophilia</name>
    <dbReference type="NCBI Taxonomy" id="40324"/>
    <lineage>
        <taxon>Bacteria</taxon>
        <taxon>Pseudomonadati</taxon>
        <taxon>Pseudomonadota</taxon>
        <taxon>Gammaproteobacteria</taxon>
        <taxon>Lysobacterales</taxon>
        <taxon>Lysobacteraceae</taxon>
        <taxon>Stenotrophomonas</taxon>
        <taxon>Stenotrophomonas maltophilia group</taxon>
    </lineage>
</organism>
<dbReference type="SUPFAM" id="SSF52540">
    <property type="entry name" value="P-loop containing nucleoside triphosphate hydrolases"/>
    <property type="match status" value="1"/>
</dbReference>
<dbReference type="Gene3D" id="3.40.50.300">
    <property type="entry name" value="P-loop containing nucleotide triphosphate hydrolases"/>
    <property type="match status" value="1"/>
</dbReference>
<keyword evidence="3" id="KW-0547">Nucleotide-binding</keyword>
<evidence type="ECO:0000313" key="3">
    <source>
        <dbReference type="EMBL" id="MDT3468651.1"/>
    </source>
</evidence>
<gene>
    <name evidence="3" type="ORF">ROV92_11705</name>
</gene>
<proteinExistence type="predicted"/>
<comment type="caution">
    <text evidence="3">The sequence shown here is derived from an EMBL/GenBank/DDBJ whole genome shotgun (WGS) entry which is preliminary data.</text>
</comment>
<dbReference type="GO" id="GO:0005524">
    <property type="term" value="F:ATP binding"/>
    <property type="evidence" value="ECO:0007669"/>
    <property type="project" value="InterPro"/>
</dbReference>
<accession>A0AAJ2JBB6</accession>
<sequence>MSISCTIKRRKRCASGGDLALYQATKQLNASGLLIDDMAGLSEQQIVARCRRERMKVPIGLVVIDHLHLMPLPGKTPETVEIGHITIGFKKLAKELGCPVVLLSQLNRSLGTRQNKRPQMSDLRESGNIEQDADLIVFLYRDDYYSEREGVRSPLDGFVEMIIAKQREGETGRAWGRNALAYGRIDDYDGEDPVIPQQQTGGRRSGGMD</sequence>
<dbReference type="PANTHER" id="PTHR30153:SF2">
    <property type="entry name" value="REPLICATIVE DNA HELICASE"/>
    <property type="match status" value="1"/>
</dbReference>
<dbReference type="PROSITE" id="PS51199">
    <property type="entry name" value="SF4_HELICASE"/>
    <property type="match status" value="1"/>
</dbReference>
<keyword evidence="3" id="KW-0378">Hydrolase</keyword>
<dbReference type="PANTHER" id="PTHR30153">
    <property type="entry name" value="REPLICATIVE DNA HELICASE DNAB"/>
    <property type="match status" value="1"/>
</dbReference>
<dbReference type="InterPro" id="IPR027417">
    <property type="entry name" value="P-loop_NTPase"/>
</dbReference>
<dbReference type="RefSeq" id="WP_312562336.1">
    <property type="nucleotide sequence ID" value="NZ_JAVSKO010000004.1"/>
</dbReference>
<evidence type="ECO:0000256" key="1">
    <source>
        <dbReference type="SAM" id="MobiDB-lite"/>
    </source>
</evidence>
<dbReference type="GO" id="GO:0003678">
    <property type="term" value="F:DNA helicase activity"/>
    <property type="evidence" value="ECO:0007669"/>
    <property type="project" value="InterPro"/>
</dbReference>
<keyword evidence="3" id="KW-0347">Helicase</keyword>
<dbReference type="EMBL" id="JAVSKO010000004">
    <property type="protein sequence ID" value="MDT3468651.1"/>
    <property type="molecule type" value="Genomic_DNA"/>
</dbReference>
<feature type="domain" description="SF4 helicase" evidence="2">
    <location>
        <begin position="1"/>
        <end position="192"/>
    </location>
</feature>
<dbReference type="GO" id="GO:0005829">
    <property type="term" value="C:cytosol"/>
    <property type="evidence" value="ECO:0007669"/>
    <property type="project" value="TreeGrafter"/>
</dbReference>
<evidence type="ECO:0000313" key="4">
    <source>
        <dbReference type="Proteomes" id="UP001251948"/>
    </source>
</evidence>
<keyword evidence="3" id="KW-0067">ATP-binding</keyword>
<protein>
    <submittedName>
        <fullName evidence="3">DnaB-like helicase C-terminal domain-containing protein</fullName>
    </submittedName>
</protein>